<dbReference type="Proteomes" id="UP000476176">
    <property type="component" value="Unassembled WGS sequence"/>
</dbReference>
<feature type="compositionally biased region" description="Basic and acidic residues" evidence="1">
    <location>
        <begin position="22"/>
        <end position="31"/>
    </location>
</feature>
<dbReference type="Pfam" id="PF21599">
    <property type="entry name" value="ZSWIM3_N"/>
    <property type="match status" value="1"/>
</dbReference>
<reference evidence="7 8" key="1">
    <citation type="submission" date="2018-08" db="EMBL/GenBank/DDBJ databases">
        <title>Genomic investigation of the strawberry pathogen Phytophthora fragariae indicates pathogenicity is determined by transcriptional variation in three key races.</title>
        <authorList>
            <person name="Adams T.M."/>
            <person name="Armitage A.D."/>
            <person name="Sobczyk M.K."/>
            <person name="Bates H.J."/>
            <person name="Dunwell J.M."/>
            <person name="Nellist C.F."/>
            <person name="Harrison R.J."/>
        </authorList>
    </citation>
    <scope>NUCLEOTIDE SEQUENCE [LARGE SCALE GENOMIC DNA]</scope>
    <source>
        <strain evidence="6 8">A4</strain>
        <strain evidence="5 10">BC-23</strain>
        <strain evidence="4 9">NOV-5</strain>
        <strain evidence="3 7">NOV-9</strain>
    </source>
</reference>
<feature type="domain" description="ZSWIM3 N-terminal" evidence="2">
    <location>
        <begin position="166"/>
        <end position="258"/>
    </location>
</feature>
<evidence type="ECO:0000313" key="4">
    <source>
        <dbReference type="EMBL" id="KAE9129313.1"/>
    </source>
</evidence>
<dbReference type="InterPro" id="IPR048325">
    <property type="entry name" value="ZSWIM3_N"/>
</dbReference>
<sequence length="357" mass="39722">MATQEAQEGPPGGKGCRTNLRPCKEIDGKEVETDDTGEELVEENDEGEEEDDTGKEVKEEEDCDDGEGMDAGSEDVEEGDDGEDGEDMVEEGDADAENADATADDDAVENMVGGATITPGLSRHLRILFASLCVRPEMKLKLKPKNDESVVQQLVLPNVKPGLPKKTFANWEDFKKELERYHDEHKVFFRVRNSQSLEKHNTLPGAVRLPNHFTHSFQTLWCTHGATKASRGEGLRQGGQHYTGCEAGFKVRSAKVVKKGVAKWVVCIDQETEISTHNHKTTKTIFESYKGAKSMPLTAKVRQDLGLMTEIKTSTAAISRYLLDKLDMVLSPQQTRNILQQDCCWIRLSELMIMAFC</sequence>
<organism evidence="3 7">
    <name type="scientific">Phytophthora fragariae</name>
    <dbReference type="NCBI Taxonomy" id="53985"/>
    <lineage>
        <taxon>Eukaryota</taxon>
        <taxon>Sar</taxon>
        <taxon>Stramenopiles</taxon>
        <taxon>Oomycota</taxon>
        <taxon>Peronosporomycetes</taxon>
        <taxon>Peronosporales</taxon>
        <taxon>Peronosporaceae</taxon>
        <taxon>Phytophthora</taxon>
    </lineage>
</organism>
<dbReference type="EMBL" id="QXGA01001092">
    <property type="protein sequence ID" value="KAE9129313.1"/>
    <property type="molecule type" value="Genomic_DNA"/>
</dbReference>
<dbReference type="AlphaFoldDB" id="A0A6A3EJR8"/>
<comment type="caution">
    <text evidence="3">The sequence shown here is derived from an EMBL/GenBank/DDBJ whole genome shotgun (WGS) entry which is preliminary data.</text>
</comment>
<evidence type="ECO:0000256" key="1">
    <source>
        <dbReference type="SAM" id="MobiDB-lite"/>
    </source>
</evidence>
<name>A0A6A3EJR8_9STRA</name>
<dbReference type="EMBL" id="QXGC01001125">
    <property type="protein sequence ID" value="KAE9210599.1"/>
    <property type="molecule type" value="Genomic_DNA"/>
</dbReference>
<dbReference type="EMBL" id="QXGE01000420">
    <property type="protein sequence ID" value="KAE9312982.1"/>
    <property type="molecule type" value="Genomic_DNA"/>
</dbReference>
<accession>A0A6A3EJR8</accession>
<evidence type="ECO:0000313" key="10">
    <source>
        <dbReference type="Proteomes" id="UP000476176"/>
    </source>
</evidence>
<protein>
    <recommendedName>
        <fullName evidence="2">ZSWIM3 N-terminal domain-containing protein</fullName>
    </recommendedName>
</protein>
<evidence type="ECO:0000313" key="8">
    <source>
        <dbReference type="Proteomes" id="UP000437068"/>
    </source>
</evidence>
<evidence type="ECO:0000313" key="6">
    <source>
        <dbReference type="EMBL" id="KAE9312982.1"/>
    </source>
</evidence>
<gene>
    <name evidence="6" type="ORF">PF001_g8967</name>
    <name evidence="5" type="ORF">PF004_g16143</name>
    <name evidence="4" type="ORF">PF006_g16045</name>
    <name evidence="3" type="ORF">PF009_g17459</name>
</gene>
<evidence type="ECO:0000313" key="5">
    <source>
        <dbReference type="EMBL" id="KAE9210599.1"/>
    </source>
</evidence>
<dbReference type="Proteomes" id="UP000440732">
    <property type="component" value="Unassembled WGS sequence"/>
</dbReference>
<evidence type="ECO:0000313" key="3">
    <source>
        <dbReference type="EMBL" id="KAE8932517.1"/>
    </source>
</evidence>
<dbReference type="Proteomes" id="UP000429523">
    <property type="component" value="Unassembled WGS sequence"/>
</dbReference>
<evidence type="ECO:0000313" key="7">
    <source>
        <dbReference type="Proteomes" id="UP000429523"/>
    </source>
</evidence>
<feature type="compositionally biased region" description="Acidic residues" evidence="1">
    <location>
        <begin position="32"/>
        <end position="107"/>
    </location>
</feature>
<proteinExistence type="predicted"/>
<evidence type="ECO:0000259" key="2">
    <source>
        <dbReference type="Pfam" id="PF21599"/>
    </source>
</evidence>
<feature type="region of interest" description="Disordered" evidence="1">
    <location>
        <begin position="1"/>
        <end position="107"/>
    </location>
</feature>
<dbReference type="EMBL" id="QXGF01001110">
    <property type="protein sequence ID" value="KAE8932517.1"/>
    <property type="molecule type" value="Genomic_DNA"/>
</dbReference>
<evidence type="ECO:0000313" key="9">
    <source>
        <dbReference type="Proteomes" id="UP000440732"/>
    </source>
</evidence>
<dbReference type="Proteomes" id="UP000437068">
    <property type="component" value="Unassembled WGS sequence"/>
</dbReference>